<evidence type="ECO:0000256" key="5">
    <source>
        <dbReference type="ARBA" id="ARBA00022723"/>
    </source>
</evidence>
<feature type="domain" description="Nudix hydrolase" evidence="10">
    <location>
        <begin position="249"/>
        <end position="383"/>
    </location>
</feature>
<evidence type="ECO:0000256" key="3">
    <source>
        <dbReference type="ARBA" id="ARBA00009595"/>
    </source>
</evidence>
<dbReference type="OrthoDB" id="10249612at2759"/>
<dbReference type="GO" id="GO:0005777">
    <property type="term" value="C:peroxisome"/>
    <property type="evidence" value="ECO:0007669"/>
    <property type="project" value="TreeGrafter"/>
</dbReference>
<keyword evidence="7" id="KW-0460">Magnesium</keyword>
<evidence type="ECO:0000256" key="1">
    <source>
        <dbReference type="ARBA" id="ARBA00001946"/>
    </source>
</evidence>
<dbReference type="PANTHER" id="PTHR42904">
    <property type="entry name" value="NUDIX HYDROLASE, NUDC SUBFAMILY"/>
    <property type="match status" value="1"/>
</dbReference>
<dbReference type="InterPro" id="IPR015376">
    <property type="entry name" value="Znr_NADH_PPase"/>
</dbReference>
<comment type="similarity">
    <text evidence="3">Belongs to the Nudix hydrolase family. NudC subfamily.</text>
</comment>
<dbReference type="STRING" id="984486.A0A1E3R0E0"/>
<evidence type="ECO:0000256" key="6">
    <source>
        <dbReference type="ARBA" id="ARBA00022801"/>
    </source>
</evidence>
<dbReference type="Gene3D" id="3.90.79.10">
    <property type="entry name" value="Nucleoside Triphosphate Pyrophosphohydrolase"/>
    <property type="match status" value="1"/>
</dbReference>
<dbReference type="EC" id="3.6.1.22" evidence="4"/>
<dbReference type="Pfam" id="PF09297">
    <property type="entry name" value="Zn_ribbon_NUD"/>
    <property type="match status" value="1"/>
</dbReference>
<reference evidence="12" key="1">
    <citation type="submission" date="2016-05" db="EMBL/GenBank/DDBJ databases">
        <title>Comparative genomics of biotechnologically important yeasts.</title>
        <authorList>
            <consortium name="DOE Joint Genome Institute"/>
            <person name="Riley R."/>
            <person name="Haridas S."/>
            <person name="Wolfe K.H."/>
            <person name="Lopes M.R."/>
            <person name="Hittinger C.T."/>
            <person name="Goker M."/>
            <person name="Salamov A."/>
            <person name="Wisecaver J."/>
            <person name="Long T.M."/>
            <person name="Aerts A.L."/>
            <person name="Barry K."/>
            <person name="Choi C."/>
            <person name="Clum A."/>
            <person name="Coughlan A.Y."/>
            <person name="Deshpande S."/>
            <person name="Douglass A.P."/>
            <person name="Hanson S.J."/>
            <person name="Klenk H.-P."/>
            <person name="Labutti K."/>
            <person name="Lapidus A."/>
            <person name="Lindquist E."/>
            <person name="Lipzen A."/>
            <person name="Meier-Kolthoff J.P."/>
            <person name="Ohm R.A."/>
            <person name="Otillar R.P."/>
            <person name="Pangilinan J."/>
            <person name="Peng Y."/>
            <person name="Rokas A."/>
            <person name="Rosa C.A."/>
            <person name="Scheuner C."/>
            <person name="Sibirny A.A."/>
            <person name="Slot J.C."/>
            <person name="Stielow J.B."/>
            <person name="Sun H."/>
            <person name="Kurtzman C.P."/>
            <person name="Blackwell M."/>
            <person name="Grigoriev I.V."/>
            <person name="Jeffries T.W."/>
        </authorList>
    </citation>
    <scope>NUCLEOTIDE SEQUENCE [LARGE SCALE GENOMIC DNA]</scope>
    <source>
        <strain evidence="12">NRRL Y-12698</strain>
    </source>
</reference>
<dbReference type="EMBL" id="KV454426">
    <property type="protein sequence ID" value="ODQ82847.1"/>
    <property type="molecule type" value="Genomic_DNA"/>
</dbReference>
<dbReference type="PANTHER" id="PTHR42904:SF6">
    <property type="entry name" value="NAD-CAPPED RNA HYDROLASE NUDT12"/>
    <property type="match status" value="1"/>
</dbReference>
<comment type="cofactor">
    <cofactor evidence="1">
        <name>Mg(2+)</name>
        <dbReference type="ChEBI" id="CHEBI:18420"/>
    </cofactor>
</comment>
<evidence type="ECO:0000256" key="4">
    <source>
        <dbReference type="ARBA" id="ARBA00012381"/>
    </source>
</evidence>
<evidence type="ECO:0000259" key="10">
    <source>
        <dbReference type="PROSITE" id="PS51462"/>
    </source>
</evidence>
<dbReference type="Proteomes" id="UP000094336">
    <property type="component" value="Unassembled WGS sequence"/>
</dbReference>
<sequence>MSDQKQKSYQKSGLQDLYFGQECLNRLSFLREDYDFLKLAGTHPSAKLLVMVGNNAVSFGENSHHEEHLTFAQNKTTVAYMKQWLADLEGLSAESRAAGKPIVVFLGIKDLSVGFEPESYSGPEAYITYKERYTGIPYFAFNFPRRGGLEAFVEKVRAETGTLPEYKVLSGFQDVFKLSNFNASIMSHARMYVDWIHKNQFCGGCGSRVVPIFGGSKLRCLNNETETVGDKETPVCPVKQVLVSNLSFPRTDCVVITAPVTADHSKILLGTSKRWKGDPDFDRMWSCIAGFVEPLETIEVATKRECWEETGVVSSSVHIMKTQPWPFPVNLMIGCITVVEENGVNEMIHLGHDAELLDAKWFEVSEIKKMIESKGKYNPFGILLPKSQSIAFQLIKMVAFNEVNLTSKI</sequence>
<dbReference type="CDD" id="cd03429">
    <property type="entry name" value="NUDIX_NADH_pyrophosphatase_Nudt13"/>
    <property type="match status" value="1"/>
</dbReference>
<evidence type="ECO:0000313" key="11">
    <source>
        <dbReference type="EMBL" id="ODQ82847.1"/>
    </source>
</evidence>
<comment type="cofactor">
    <cofactor evidence="2">
        <name>Zn(2+)</name>
        <dbReference type="ChEBI" id="CHEBI:29105"/>
    </cofactor>
</comment>
<proteinExistence type="inferred from homology"/>
<evidence type="ECO:0000256" key="7">
    <source>
        <dbReference type="ARBA" id="ARBA00022842"/>
    </source>
</evidence>
<protein>
    <recommendedName>
        <fullName evidence="4">NAD(+) diphosphatase</fullName>
        <ecNumber evidence="4">3.6.1.22</ecNumber>
    </recommendedName>
</protein>
<dbReference type="InterPro" id="IPR049734">
    <property type="entry name" value="NudC-like_C"/>
</dbReference>
<evidence type="ECO:0000256" key="8">
    <source>
        <dbReference type="ARBA" id="ARBA00023027"/>
    </source>
</evidence>
<evidence type="ECO:0000256" key="9">
    <source>
        <dbReference type="ARBA" id="ARBA00023679"/>
    </source>
</evidence>
<dbReference type="GO" id="GO:0005829">
    <property type="term" value="C:cytosol"/>
    <property type="evidence" value="ECO:0007669"/>
    <property type="project" value="TreeGrafter"/>
</dbReference>
<organism evidence="11 12">
    <name type="scientific">Babjeviella inositovora NRRL Y-12698</name>
    <dbReference type="NCBI Taxonomy" id="984486"/>
    <lineage>
        <taxon>Eukaryota</taxon>
        <taxon>Fungi</taxon>
        <taxon>Dikarya</taxon>
        <taxon>Ascomycota</taxon>
        <taxon>Saccharomycotina</taxon>
        <taxon>Pichiomycetes</taxon>
        <taxon>Serinales incertae sedis</taxon>
        <taxon>Babjeviella</taxon>
    </lineage>
</organism>
<dbReference type="RefSeq" id="XP_018988175.1">
    <property type="nucleotide sequence ID" value="XM_019127601.1"/>
</dbReference>
<keyword evidence="8" id="KW-0520">NAD</keyword>
<dbReference type="GO" id="GO:0046872">
    <property type="term" value="F:metal ion binding"/>
    <property type="evidence" value="ECO:0007669"/>
    <property type="project" value="UniProtKB-KW"/>
</dbReference>
<accession>A0A1E3R0E0</accession>
<dbReference type="Gene3D" id="3.90.79.20">
    <property type="match status" value="1"/>
</dbReference>
<dbReference type="InterPro" id="IPR000086">
    <property type="entry name" value="NUDIX_hydrolase_dom"/>
</dbReference>
<keyword evidence="6" id="KW-0378">Hydrolase</keyword>
<keyword evidence="5" id="KW-0479">Metal-binding</keyword>
<comment type="catalytic activity">
    <reaction evidence="9">
        <text>a 5'-end NAD(+)-phospho-ribonucleoside in mRNA + H2O = a 5'-end phospho-adenosine-phospho-ribonucleoside in mRNA + beta-nicotinamide D-ribonucleotide + 2 H(+)</text>
        <dbReference type="Rhea" id="RHEA:60876"/>
        <dbReference type="Rhea" id="RHEA-COMP:15698"/>
        <dbReference type="Rhea" id="RHEA-COMP:15719"/>
        <dbReference type="ChEBI" id="CHEBI:14649"/>
        <dbReference type="ChEBI" id="CHEBI:15377"/>
        <dbReference type="ChEBI" id="CHEBI:15378"/>
        <dbReference type="ChEBI" id="CHEBI:144029"/>
        <dbReference type="ChEBI" id="CHEBI:144051"/>
    </reaction>
    <physiologicalReaction direction="left-to-right" evidence="9">
        <dbReference type="Rhea" id="RHEA:60877"/>
    </physiologicalReaction>
</comment>
<evidence type="ECO:0000256" key="2">
    <source>
        <dbReference type="ARBA" id="ARBA00001947"/>
    </source>
</evidence>
<gene>
    <name evidence="11" type="ORF">BABINDRAFT_159345</name>
</gene>
<dbReference type="GeneID" id="30145454"/>
<dbReference type="PROSITE" id="PS51462">
    <property type="entry name" value="NUDIX"/>
    <property type="match status" value="1"/>
</dbReference>
<dbReference type="SUPFAM" id="SSF55811">
    <property type="entry name" value="Nudix"/>
    <property type="match status" value="1"/>
</dbReference>
<dbReference type="InterPro" id="IPR050241">
    <property type="entry name" value="NAD-cap_RNA_hydrolase_NudC"/>
</dbReference>
<dbReference type="InterPro" id="IPR015797">
    <property type="entry name" value="NUDIX_hydrolase-like_dom_sf"/>
</dbReference>
<dbReference type="GO" id="GO:0019677">
    <property type="term" value="P:NAD+ catabolic process"/>
    <property type="evidence" value="ECO:0007669"/>
    <property type="project" value="TreeGrafter"/>
</dbReference>
<dbReference type="GO" id="GO:0006742">
    <property type="term" value="P:NADP+ catabolic process"/>
    <property type="evidence" value="ECO:0007669"/>
    <property type="project" value="TreeGrafter"/>
</dbReference>
<dbReference type="AlphaFoldDB" id="A0A1E3R0E0"/>
<keyword evidence="12" id="KW-1185">Reference proteome</keyword>
<dbReference type="Pfam" id="PF00293">
    <property type="entry name" value="NUDIX"/>
    <property type="match status" value="1"/>
</dbReference>
<name>A0A1E3R0E0_9ASCO</name>
<dbReference type="GO" id="GO:0035529">
    <property type="term" value="F:NADH pyrophosphatase activity"/>
    <property type="evidence" value="ECO:0007669"/>
    <property type="project" value="TreeGrafter"/>
</dbReference>
<evidence type="ECO:0000313" key="12">
    <source>
        <dbReference type="Proteomes" id="UP000094336"/>
    </source>
</evidence>